<evidence type="ECO:0000256" key="8">
    <source>
        <dbReference type="ARBA" id="ARBA00023264"/>
    </source>
</evidence>
<dbReference type="InterPro" id="IPR045540">
    <property type="entry name" value="YegS/DAGK_C"/>
</dbReference>
<protein>
    <submittedName>
        <fullName evidence="11">Diacylglycerol kinase family enzyme</fullName>
    </submittedName>
</protein>
<dbReference type="InterPro" id="IPR050187">
    <property type="entry name" value="Lipid_Phosphate_FormReg"/>
</dbReference>
<dbReference type="OrthoDB" id="3171056at2"/>
<proteinExistence type="inferred from homology"/>
<feature type="compositionally biased region" description="Low complexity" evidence="9">
    <location>
        <begin position="34"/>
        <end position="44"/>
    </location>
</feature>
<dbReference type="PROSITE" id="PS50146">
    <property type="entry name" value="DAGK"/>
    <property type="match status" value="1"/>
</dbReference>
<keyword evidence="8" id="KW-1208">Phospholipid metabolism</keyword>
<feature type="compositionally biased region" description="Basic and acidic residues" evidence="9">
    <location>
        <begin position="1"/>
        <end position="11"/>
    </location>
</feature>
<keyword evidence="5 11" id="KW-0418">Kinase</keyword>
<evidence type="ECO:0000256" key="9">
    <source>
        <dbReference type="SAM" id="MobiDB-lite"/>
    </source>
</evidence>
<dbReference type="GO" id="GO:0008654">
    <property type="term" value="P:phospholipid biosynthetic process"/>
    <property type="evidence" value="ECO:0007669"/>
    <property type="project" value="UniProtKB-KW"/>
</dbReference>
<evidence type="ECO:0000313" key="11">
    <source>
        <dbReference type="EMBL" id="SDD60587.1"/>
    </source>
</evidence>
<dbReference type="RefSeq" id="WP_157677011.1">
    <property type="nucleotide sequence ID" value="NZ_LT629688.1"/>
</dbReference>
<feature type="domain" description="DAGKc" evidence="10">
    <location>
        <begin position="53"/>
        <end position="183"/>
    </location>
</feature>
<evidence type="ECO:0000256" key="4">
    <source>
        <dbReference type="ARBA" id="ARBA00022741"/>
    </source>
</evidence>
<dbReference type="STRING" id="675864.SAMN04489747_1341"/>
<evidence type="ECO:0000256" key="7">
    <source>
        <dbReference type="ARBA" id="ARBA00023209"/>
    </source>
</evidence>
<reference evidence="11 12" key="1">
    <citation type="submission" date="2016-10" db="EMBL/GenBank/DDBJ databases">
        <authorList>
            <person name="de Groot N.N."/>
        </authorList>
    </citation>
    <scope>NUCLEOTIDE SEQUENCE [LARGE SCALE GENOMIC DNA]</scope>
    <source>
        <strain evidence="11 12">MON 2.2</strain>
    </source>
</reference>
<dbReference type="GO" id="GO:0016301">
    <property type="term" value="F:kinase activity"/>
    <property type="evidence" value="ECO:0007669"/>
    <property type="project" value="UniProtKB-KW"/>
</dbReference>
<keyword evidence="6" id="KW-0067">ATP-binding</keyword>
<name>A0A1G6W5U0_9ACTN</name>
<gene>
    <name evidence="11" type="ORF">SAMN04489747_1341</name>
</gene>
<evidence type="ECO:0000313" key="12">
    <source>
        <dbReference type="Proteomes" id="UP000198546"/>
    </source>
</evidence>
<comment type="similarity">
    <text evidence="2">Belongs to the diacylglycerol/lipid kinase family.</text>
</comment>
<dbReference type="InterPro" id="IPR017438">
    <property type="entry name" value="ATP-NAD_kinase_N"/>
</dbReference>
<evidence type="ECO:0000256" key="3">
    <source>
        <dbReference type="ARBA" id="ARBA00022679"/>
    </source>
</evidence>
<dbReference type="Pfam" id="PF19279">
    <property type="entry name" value="YegS_C"/>
    <property type="match status" value="1"/>
</dbReference>
<keyword evidence="4" id="KW-0547">Nucleotide-binding</keyword>
<feature type="region of interest" description="Disordered" evidence="9">
    <location>
        <begin position="1"/>
        <end position="50"/>
    </location>
</feature>
<dbReference type="AlphaFoldDB" id="A0A1G6W5U0"/>
<evidence type="ECO:0000259" key="10">
    <source>
        <dbReference type="PROSITE" id="PS50146"/>
    </source>
</evidence>
<dbReference type="PANTHER" id="PTHR12358">
    <property type="entry name" value="SPHINGOSINE KINASE"/>
    <property type="match status" value="1"/>
</dbReference>
<evidence type="ECO:0000256" key="1">
    <source>
        <dbReference type="ARBA" id="ARBA00001946"/>
    </source>
</evidence>
<keyword evidence="3" id="KW-0808">Transferase</keyword>
<dbReference type="Gene3D" id="3.40.50.10330">
    <property type="entry name" value="Probable inorganic polyphosphate/atp-NAD kinase, domain 1"/>
    <property type="match status" value="1"/>
</dbReference>
<keyword evidence="7" id="KW-0444">Lipid biosynthesis</keyword>
<dbReference type="GO" id="GO:0005886">
    <property type="term" value="C:plasma membrane"/>
    <property type="evidence" value="ECO:0007669"/>
    <property type="project" value="TreeGrafter"/>
</dbReference>
<comment type="cofactor">
    <cofactor evidence="1">
        <name>Mg(2+)</name>
        <dbReference type="ChEBI" id="CHEBI:18420"/>
    </cofactor>
</comment>
<evidence type="ECO:0000256" key="5">
    <source>
        <dbReference type="ARBA" id="ARBA00022777"/>
    </source>
</evidence>
<organism evidence="11 12">
    <name type="scientific">Auraticoccus monumenti</name>
    <dbReference type="NCBI Taxonomy" id="675864"/>
    <lineage>
        <taxon>Bacteria</taxon>
        <taxon>Bacillati</taxon>
        <taxon>Actinomycetota</taxon>
        <taxon>Actinomycetes</taxon>
        <taxon>Propionibacteriales</taxon>
        <taxon>Propionibacteriaceae</taxon>
        <taxon>Auraticoccus</taxon>
    </lineage>
</organism>
<evidence type="ECO:0000256" key="6">
    <source>
        <dbReference type="ARBA" id="ARBA00022840"/>
    </source>
</evidence>
<accession>A0A1G6W5U0</accession>
<dbReference type="Pfam" id="PF00781">
    <property type="entry name" value="DAGK_cat"/>
    <property type="match status" value="1"/>
</dbReference>
<keyword evidence="12" id="KW-1185">Reference proteome</keyword>
<dbReference type="PANTHER" id="PTHR12358:SF106">
    <property type="entry name" value="LIPID KINASE YEGS"/>
    <property type="match status" value="1"/>
</dbReference>
<keyword evidence="7" id="KW-0594">Phospholipid biosynthesis</keyword>
<dbReference type="Proteomes" id="UP000198546">
    <property type="component" value="Chromosome i"/>
</dbReference>
<dbReference type="InterPro" id="IPR016064">
    <property type="entry name" value="NAD/diacylglycerol_kinase_sf"/>
</dbReference>
<dbReference type="SMART" id="SM00046">
    <property type="entry name" value="DAGKc"/>
    <property type="match status" value="1"/>
</dbReference>
<dbReference type="SUPFAM" id="SSF111331">
    <property type="entry name" value="NAD kinase/diacylglycerol kinase-like"/>
    <property type="match status" value="1"/>
</dbReference>
<evidence type="ECO:0000256" key="2">
    <source>
        <dbReference type="ARBA" id="ARBA00005983"/>
    </source>
</evidence>
<dbReference type="Gene3D" id="2.60.200.40">
    <property type="match status" value="1"/>
</dbReference>
<dbReference type="InterPro" id="IPR001206">
    <property type="entry name" value="Diacylglycerol_kinase_cat_dom"/>
</dbReference>
<sequence length="383" mass="40875">MTETETTRAPEGEQPSVTDADTLSADLGTDTTPEEAAAQTAAEVRAADPEIITPPPKAAVIYNPTKVELEVLQAAVEAAAQEAEWGETIWIETSAEDPGIAMAEQAVAQGAKMVLAAGGDGTIRAVAQGLLGSDVSLALLPLGTGNLLARNLDLKLDDVADAVATAFAGHDRTIDAGVARMRRADGSQEEHAFLVMAGLGLDAQMIEQTDEELKKKVGWLAYAQSLVKAARGGNRIRLRVSIDGGEARTRNVHTLLVGNCGSLPGNILLLPEADITDGRFDIVMLRPKGLFGWLQIWSKVLVENAIRHGTEVGRRLQGSEKQIRALRYLTAEKVSVVLSEPEPIELDGDSFGEVKSFELDMRHEGLTVRVPEIPETGDEPGPR</sequence>
<keyword evidence="7" id="KW-0443">Lipid metabolism</keyword>
<dbReference type="EMBL" id="LT629688">
    <property type="protein sequence ID" value="SDD60587.1"/>
    <property type="molecule type" value="Genomic_DNA"/>
</dbReference>
<dbReference type="GO" id="GO:0005524">
    <property type="term" value="F:ATP binding"/>
    <property type="evidence" value="ECO:0007669"/>
    <property type="project" value="UniProtKB-KW"/>
</dbReference>